<sequence>MTKIRCYYEVLEVSRIATADEIKRAYRKQALIWHPDKNQHQLQVADERFKEVNHAYTILSDANERKWYDDHREAILRGTDDDSSHINLWAYFSTTCYDAYDDGERGFYTVYESVFQDIQKEEVEADEDFQATSSASSSRIRSVPMFGKSDADSADVIKFYQYWRDFVTKKRFTMADKYNTNDAPNRQIKRLMEKENQKERQFARQEYQDQVRHLVEFIYKRDKRVIEYIKKIRIEEEERKVKEDEERVIREAEHREALKLHRQQQQEEYERMKAAGVRFMEDDAEYEEVPEYYCVVCERTFKSSKKMTEHERSNLHKKNLKNLRSTVSIDGVDDIESGVNDMDLETPQDLSEDEDDRDEQKDSDYEEPYGMVKKGKNKKSSTPTKTKNSDSEQDDDAEEEIITNNNSNNNSKSKKKNKNKNKKVESDEDDDLIDVPGIVNKKKGKSKVKAPTPVEDEEDDEDEDEEEEEEVVGVSKKKNKNKKEKKSKKKNVISLSKDDDDIEDNDSQSDSEDSFPKSKSKQALKSKFLDSDSDDDKQKSQPKKIGKAKEKRLQREEKKKQKQQDLSKEEFKCHVCAEDFQTRNKLFQHIKDTKHAQAIVTNSTKKK</sequence>
<feature type="compositionally biased region" description="Acidic residues" evidence="6">
    <location>
        <begin position="454"/>
        <end position="471"/>
    </location>
</feature>
<dbReference type="GO" id="GO:0005737">
    <property type="term" value="C:cytoplasm"/>
    <property type="evidence" value="ECO:0007669"/>
    <property type="project" value="TreeGrafter"/>
</dbReference>
<evidence type="ECO:0000259" key="8">
    <source>
        <dbReference type="PROSITE" id="PS50157"/>
    </source>
</evidence>
<feature type="compositionally biased region" description="Basic residues" evidence="6">
    <location>
        <begin position="475"/>
        <end position="491"/>
    </location>
</feature>
<feature type="domain" description="C2H2-type" evidence="8">
    <location>
        <begin position="292"/>
        <end position="321"/>
    </location>
</feature>
<dbReference type="RefSeq" id="XP_020433788.1">
    <property type="nucleotide sequence ID" value="XM_020576539.1"/>
</dbReference>
<dbReference type="InterPro" id="IPR022755">
    <property type="entry name" value="Znf_C2H2_jaz"/>
</dbReference>
<evidence type="ECO:0000256" key="6">
    <source>
        <dbReference type="SAM" id="MobiDB-lite"/>
    </source>
</evidence>
<dbReference type="Gene3D" id="3.30.160.60">
    <property type="entry name" value="Classic Zinc Finger"/>
    <property type="match status" value="1"/>
</dbReference>
<dbReference type="SMART" id="SM00271">
    <property type="entry name" value="DnaJ"/>
    <property type="match status" value="1"/>
</dbReference>
<dbReference type="GO" id="GO:0003676">
    <property type="term" value="F:nucleic acid binding"/>
    <property type="evidence" value="ECO:0007669"/>
    <property type="project" value="InterPro"/>
</dbReference>
<dbReference type="FunCoup" id="D3BAT4">
    <property type="interactions" value="534"/>
</dbReference>
<dbReference type="Pfam" id="PF00226">
    <property type="entry name" value="DnaJ"/>
    <property type="match status" value="1"/>
</dbReference>
<evidence type="ECO:0000313" key="9">
    <source>
        <dbReference type="EMBL" id="EFA81671.1"/>
    </source>
</evidence>
<dbReference type="Pfam" id="PF21884">
    <property type="entry name" value="ZUO1-like_ZHD"/>
    <property type="match status" value="1"/>
</dbReference>
<keyword evidence="1" id="KW-0479">Metal-binding</keyword>
<evidence type="ECO:0000256" key="1">
    <source>
        <dbReference type="ARBA" id="ARBA00022723"/>
    </source>
</evidence>
<gene>
    <name evidence="9" type="primary">dnaja5</name>
    <name evidence="9" type="ORF">PPL_05665</name>
</gene>
<feature type="domain" description="J" evidence="7">
    <location>
        <begin position="6"/>
        <end position="72"/>
    </location>
</feature>
<dbReference type="PANTHER" id="PTHR44029">
    <property type="entry name" value="DNAJ HOMOLOG SUBFAMILY C MEMBER 21"/>
    <property type="match status" value="1"/>
</dbReference>
<dbReference type="PROSITE" id="PS50157">
    <property type="entry name" value="ZINC_FINGER_C2H2_2"/>
    <property type="match status" value="2"/>
</dbReference>
<keyword evidence="10" id="KW-1185">Reference proteome</keyword>
<dbReference type="Proteomes" id="UP000001396">
    <property type="component" value="Unassembled WGS sequence"/>
</dbReference>
<feature type="coiled-coil region" evidence="5">
    <location>
        <begin position="234"/>
        <end position="275"/>
    </location>
</feature>
<name>D3BAT4_HETP5</name>
<evidence type="ECO:0000256" key="3">
    <source>
        <dbReference type="ARBA" id="ARBA00022833"/>
    </source>
</evidence>
<feature type="compositionally biased region" description="Acidic residues" evidence="6">
    <location>
        <begin position="331"/>
        <end position="357"/>
    </location>
</feature>
<dbReference type="PANTHER" id="PTHR44029:SF1">
    <property type="entry name" value="DNAJ HOMOLOG SUBFAMILY C MEMBER 21"/>
    <property type="match status" value="1"/>
</dbReference>
<dbReference type="SMART" id="SM00451">
    <property type="entry name" value="ZnF_U1"/>
    <property type="match status" value="1"/>
</dbReference>
<dbReference type="InterPro" id="IPR054076">
    <property type="entry name" value="ZUO1-like_ZHD"/>
</dbReference>
<organism evidence="9 10">
    <name type="scientific">Heterostelium pallidum (strain ATCC 26659 / Pp 5 / PN500)</name>
    <name type="common">Cellular slime mold</name>
    <name type="synonym">Polysphondylium pallidum</name>
    <dbReference type="NCBI Taxonomy" id="670386"/>
    <lineage>
        <taxon>Eukaryota</taxon>
        <taxon>Amoebozoa</taxon>
        <taxon>Evosea</taxon>
        <taxon>Eumycetozoa</taxon>
        <taxon>Dictyostelia</taxon>
        <taxon>Acytosteliales</taxon>
        <taxon>Acytosteliaceae</taxon>
        <taxon>Heterostelium</taxon>
    </lineage>
</organism>
<evidence type="ECO:0000256" key="5">
    <source>
        <dbReference type="SAM" id="Coils"/>
    </source>
</evidence>
<dbReference type="SUPFAM" id="SSF57667">
    <property type="entry name" value="beta-beta-alpha zinc fingers"/>
    <property type="match status" value="1"/>
</dbReference>
<evidence type="ECO:0000256" key="4">
    <source>
        <dbReference type="PROSITE-ProRule" id="PRU00042"/>
    </source>
</evidence>
<dbReference type="OMA" id="DTCGEEF"/>
<dbReference type="AlphaFoldDB" id="D3BAT4"/>
<feature type="compositionally biased region" description="Basic residues" evidence="6">
    <location>
        <begin position="412"/>
        <end position="421"/>
    </location>
</feature>
<feature type="region of interest" description="Disordered" evidence="6">
    <location>
        <begin position="331"/>
        <end position="569"/>
    </location>
</feature>
<dbReference type="CDD" id="cd06257">
    <property type="entry name" value="DnaJ"/>
    <property type="match status" value="1"/>
</dbReference>
<dbReference type="GeneID" id="31361149"/>
<feature type="domain" description="C2H2-type" evidence="8">
    <location>
        <begin position="571"/>
        <end position="596"/>
    </location>
</feature>
<dbReference type="SUPFAM" id="SSF46565">
    <property type="entry name" value="Chaperone J-domain"/>
    <property type="match status" value="1"/>
</dbReference>
<dbReference type="PROSITE" id="PS50076">
    <property type="entry name" value="DNAJ_2"/>
    <property type="match status" value="1"/>
</dbReference>
<keyword evidence="3" id="KW-0862">Zinc</keyword>
<dbReference type="PRINTS" id="PR00625">
    <property type="entry name" value="JDOMAIN"/>
</dbReference>
<feature type="compositionally biased region" description="Basic and acidic residues" evidence="6">
    <location>
        <begin position="547"/>
        <end position="569"/>
    </location>
</feature>
<keyword evidence="5" id="KW-0175">Coiled coil</keyword>
<proteinExistence type="predicted"/>
<feature type="compositionally biased region" description="Acidic residues" evidence="6">
    <location>
        <begin position="498"/>
        <end position="513"/>
    </location>
</feature>
<dbReference type="EMBL" id="ADBJ01000025">
    <property type="protein sequence ID" value="EFA81671.1"/>
    <property type="molecule type" value="Genomic_DNA"/>
</dbReference>
<dbReference type="InterPro" id="IPR013087">
    <property type="entry name" value="Znf_C2H2_type"/>
</dbReference>
<protein>
    <submittedName>
        <fullName evidence="9">DnaJ-like subfamily A member 5 protein</fullName>
    </submittedName>
</protein>
<dbReference type="InterPro" id="IPR001623">
    <property type="entry name" value="DnaJ_domain"/>
</dbReference>
<dbReference type="InterPro" id="IPR036236">
    <property type="entry name" value="Znf_C2H2_sf"/>
</dbReference>
<evidence type="ECO:0000313" key="10">
    <source>
        <dbReference type="Proteomes" id="UP000001396"/>
    </source>
</evidence>
<feature type="compositionally biased region" description="Acidic residues" evidence="6">
    <location>
        <begin position="391"/>
        <end position="401"/>
    </location>
</feature>
<dbReference type="Pfam" id="PF12171">
    <property type="entry name" value="zf-C2H2_jaz"/>
    <property type="match status" value="1"/>
</dbReference>
<dbReference type="InterPro" id="IPR051964">
    <property type="entry name" value="Chaperone_stress_response"/>
</dbReference>
<dbReference type="GO" id="GO:0008270">
    <property type="term" value="F:zinc ion binding"/>
    <property type="evidence" value="ECO:0007669"/>
    <property type="project" value="UniProtKB-KW"/>
</dbReference>
<dbReference type="PROSITE" id="PS00028">
    <property type="entry name" value="ZINC_FINGER_C2H2_1"/>
    <property type="match status" value="2"/>
</dbReference>
<comment type="caution">
    <text evidence="9">The sequence shown here is derived from an EMBL/GenBank/DDBJ whole genome shotgun (WGS) entry which is preliminary data.</text>
</comment>
<reference evidence="9 10" key="1">
    <citation type="journal article" date="2011" name="Genome Res.">
        <title>Phylogeny-wide analysis of social amoeba genomes highlights ancient origins for complex intercellular communication.</title>
        <authorList>
            <person name="Heidel A.J."/>
            <person name="Lawal H.M."/>
            <person name="Felder M."/>
            <person name="Schilde C."/>
            <person name="Helps N.R."/>
            <person name="Tunggal B."/>
            <person name="Rivero F."/>
            <person name="John U."/>
            <person name="Schleicher M."/>
            <person name="Eichinger L."/>
            <person name="Platzer M."/>
            <person name="Noegel A.A."/>
            <person name="Schaap P."/>
            <person name="Gloeckner G."/>
        </authorList>
    </citation>
    <scope>NUCLEOTIDE SEQUENCE [LARGE SCALE GENOMIC DNA]</scope>
    <source>
        <strain evidence="10">ATCC 26659 / Pp 5 / PN500</strain>
    </source>
</reference>
<dbReference type="InterPro" id="IPR036869">
    <property type="entry name" value="J_dom_sf"/>
</dbReference>
<dbReference type="InParanoid" id="D3BAT4"/>
<accession>D3BAT4</accession>
<evidence type="ECO:0000256" key="2">
    <source>
        <dbReference type="ARBA" id="ARBA00022771"/>
    </source>
</evidence>
<keyword evidence="2 4" id="KW-0863">Zinc-finger</keyword>
<dbReference type="Gene3D" id="1.10.287.110">
    <property type="entry name" value="DnaJ domain"/>
    <property type="match status" value="1"/>
</dbReference>
<dbReference type="InterPro" id="IPR003604">
    <property type="entry name" value="Matrin/U1-like-C_Znf_C2H2"/>
</dbReference>
<dbReference type="SMART" id="SM00355">
    <property type="entry name" value="ZnF_C2H2"/>
    <property type="match status" value="2"/>
</dbReference>
<dbReference type="STRING" id="670386.D3BAT4"/>
<evidence type="ECO:0000259" key="7">
    <source>
        <dbReference type="PROSITE" id="PS50076"/>
    </source>
</evidence>